<evidence type="ECO:0000313" key="3">
    <source>
        <dbReference type="Proteomes" id="UP001066276"/>
    </source>
</evidence>
<name>A0AAV7S9K8_PLEWA</name>
<dbReference type="Proteomes" id="UP001066276">
    <property type="component" value="Chromosome 4_2"/>
</dbReference>
<reference evidence="2" key="1">
    <citation type="journal article" date="2022" name="bioRxiv">
        <title>Sequencing and chromosome-scale assembly of the giantPleurodeles waltlgenome.</title>
        <authorList>
            <person name="Brown T."/>
            <person name="Elewa A."/>
            <person name="Iarovenko S."/>
            <person name="Subramanian E."/>
            <person name="Araus A.J."/>
            <person name="Petzold A."/>
            <person name="Susuki M."/>
            <person name="Suzuki K.-i.T."/>
            <person name="Hayashi T."/>
            <person name="Toyoda A."/>
            <person name="Oliveira C."/>
            <person name="Osipova E."/>
            <person name="Leigh N.D."/>
            <person name="Simon A."/>
            <person name="Yun M.H."/>
        </authorList>
    </citation>
    <scope>NUCLEOTIDE SEQUENCE</scope>
    <source>
        <strain evidence="2">20211129_DDA</strain>
        <tissue evidence="2">Liver</tissue>
    </source>
</reference>
<keyword evidence="3" id="KW-1185">Reference proteome</keyword>
<organism evidence="2 3">
    <name type="scientific">Pleurodeles waltl</name>
    <name type="common">Iberian ribbed newt</name>
    <dbReference type="NCBI Taxonomy" id="8319"/>
    <lineage>
        <taxon>Eukaryota</taxon>
        <taxon>Metazoa</taxon>
        <taxon>Chordata</taxon>
        <taxon>Craniata</taxon>
        <taxon>Vertebrata</taxon>
        <taxon>Euteleostomi</taxon>
        <taxon>Amphibia</taxon>
        <taxon>Batrachia</taxon>
        <taxon>Caudata</taxon>
        <taxon>Salamandroidea</taxon>
        <taxon>Salamandridae</taxon>
        <taxon>Pleurodelinae</taxon>
        <taxon>Pleurodeles</taxon>
    </lineage>
</organism>
<feature type="compositionally biased region" description="Acidic residues" evidence="1">
    <location>
        <begin position="24"/>
        <end position="37"/>
    </location>
</feature>
<feature type="compositionally biased region" description="Polar residues" evidence="1">
    <location>
        <begin position="48"/>
        <end position="57"/>
    </location>
</feature>
<evidence type="ECO:0000256" key="1">
    <source>
        <dbReference type="SAM" id="MobiDB-lite"/>
    </source>
</evidence>
<dbReference type="AlphaFoldDB" id="A0AAV7S9K8"/>
<accession>A0AAV7S9K8</accession>
<comment type="caution">
    <text evidence="2">The sequence shown here is derived from an EMBL/GenBank/DDBJ whole genome shotgun (WGS) entry which is preliminary data.</text>
</comment>
<gene>
    <name evidence="2" type="ORF">NDU88_000766</name>
</gene>
<dbReference type="EMBL" id="JANPWB010000008">
    <property type="protein sequence ID" value="KAJ1160264.1"/>
    <property type="molecule type" value="Genomic_DNA"/>
</dbReference>
<protein>
    <submittedName>
        <fullName evidence="2">Uncharacterized protein</fullName>
    </submittedName>
</protein>
<feature type="region of interest" description="Disordered" evidence="1">
    <location>
        <begin position="20"/>
        <end position="68"/>
    </location>
</feature>
<proteinExistence type="predicted"/>
<evidence type="ECO:0000313" key="2">
    <source>
        <dbReference type="EMBL" id="KAJ1160264.1"/>
    </source>
</evidence>
<sequence length="114" mass="12940">MVTAQRGDHHITRNVSWFKRVSGQEDDTSTDADEADGIADHWPEPYEVQTNDPSSSIGMERTPEAGRLRNHLRPNPVMLLFLGWLRRIKPWRDARALTYDVSRGEPVGGVMGTR</sequence>